<reference evidence="1" key="1">
    <citation type="submission" date="2018-05" db="EMBL/GenBank/DDBJ databases">
        <authorList>
            <person name="Lanie J.A."/>
            <person name="Ng W.-L."/>
            <person name="Kazmierczak K.M."/>
            <person name="Andrzejewski T.M."/>
            <person name="Davidsen T.M."/>
            <person name="Wayne K.J."/>
            <person name="Tettelin H."/>
            <person name="Glass J.I."/>
            <person name="Rusch D."/>
            <person name="Podicherti R."/>
            <person name="Tsui H.-C.T."/>
            <person name="Winkler M.E."/>
        </authorList>
    </citation>
    <scope>NUCLEOTIDE SEQUENCE</scope>
</reference>
<evidence type="ECO:0000313" key="2">
    <source>
        <dbReference type="EMBL" id="SVB48580.1"/>
    </source>
</evidence>
<proteinExistence type="predicted"/>
<protein>
    <submittedName>
        <fullName evidence="1">Uncharacterized protein</fullName>
    </submittedName>
</protein>
<evidence type="ECO:0000313" key="1">
    <source>
        <dbReference type="EMBL" id="SVB48523.1"/>
    </source>
</evidence>
<accession>A0A382EEZ2</accession>
<sequence>MNNRGWPVFRGGPRRAGQTRVIPAEEPGILWSKQI</sequence>
<feature type="non-terminal residue" evidence="1">
    <location>
        <position position="35"/>
    </location>
</feature>
<dbReference type="AlphaFoldDB" id="A0A382EEZ2"/>
<dbReference type="EMBL" id="UINC01043872">
    <property type="protein sequence ID" value="SVB48523.1"/>
    <property type="molecule type" value="Genomic_DNA"/>
</dbReference>
<gene>
    <name evidence="1" type="ORF">METZ01_LOCUS201377</name>
    <name evidence="2" type="ORF">METZ01_LOCUS201434</name>
</gene>
<dbReference type="EMBL" id="UINC01043896">
    <property type="protein sequence ID" value="SVB48580.1"/>
    <property type="molecule type" value="Genomic_DNA"/>
</dbReference>
<name>A0A382EEZ2_9ZZZZ</name>
<organism evidence="1">
    <name type="scientific">marine metagenome</name>
    <dbReference type="NCBI Taxonomy" id="408172"/>
    <lineage>
        <taxon>unclassified sequences</taxon>
        <taxon>metagenomes</taxon>
        <taxon>ecological metagenomes</taxon>
    </lineage>
</organism>